<sequence length="74" mass="8371">MPEVQNPRANSLCCEFRACARSALYCLGSKTRTETKDEDEDEERARAVLERATSGRDDSHQSGKIERKPTAVWL</sequence>
<evidence type="ECO:0000313" key="2">
    <source>
        <dbReference type="EMBL" id="MCU4742687.1"/>
    </source>
</evidence>
<feature type="region of interest" description="Disordered" evidence="1">
    <location>
        <begin position="31"/>
        <end position="74"/>
    </location>
</feature>
<feature type="compositionally biased region" description="Basic and acidic residues" evidence="1">
    <location>
        <begin position="43"/>
        <end position="74"/>
    </location>
</feature>
<dbReference type="AlphaFoldDB" id="A0AAP3E344"/>
<comment type="caution">
    <text evidence="2">The sequence shown here is derived from an EMBL/GenBank/DDBJ whole genome shotgun (WGS) entry which is preliminary data.</text>
</comment>
<organism evidence="2 3">
    <name type="scientific">Natronoglomus mannanivorans</name>
    <dbReference type="NCBI Taxonomy" id="2979990"/>
    <lineage>
        <taxon>Archaea</taxon>
        <taxon>Methanobacteriati</taxon>
        <taxon>Methanobacteriota</taxon>
        <taxon>Stenosarchaea group</taxon>
        <taxon>Halobacteria</taxon>
        <taxon>Halobacteriales</taxon>
        <taxon>Natrialbaceae</taxon>
        <taxon>Natronoglomus</taxon>
    </lineage>
</organism>
<protein>
    <submittedName>
        <fullName evidence="2">Uncharacterized protein</fullName>
    </submittedName>
</protein>
<evidence type="ECO:0000256" key="1">
    <source>
        <dbReference type="SAM" id="MobiDB-lite"/>
    </source>
</evidence>
<proteinExistence type="predicted"/>
<accession>A0AAP3E344</accession>
<dbReference type="Proteomes" id="UP001321018">
    <property type="component" value="Unassembled WGS sequence"/>
</dbReference>
<gene>
    <name evidence="2" type="ORF">OB960_14925</name>
</gene>
<reference evidence="2" key="1">
    <citation type="submission" date="2022-09" db="EMBL/GenBank/DDBJ databases">
        <title>Enrichment on poylsaccharides allowed isolation of novel metabolic and taxonomic groups of Haloarchaea.</title>
        <authorList>
            <person name="Sorokin D.Y."/>
            <person name="Elcheninov A.G."/>
            <person name="Khizhniak T.V."/>
            <person name="Kolganova T.V."/>
            <person name="Kublanov I.V."/>
        </authorList>
    </citation>
    <scope>NUCLEOTIDE SEQUENCE</scope>
    <source>
        <strain evidence="2">AArc-xg1-1</strain>
    </source>
</reference>
<name>A0AAP3E344_9EURY</name>
<dbReference type="EMBL" id="JAOPKA010000010">
    <property type="protein sequence ID" value="MCU4742687.1"/>
    <property type="molecule type" value="Genomic_DNA"/>
</dbReference>
<evidence type="ECO:0000313" key="3">
    <source>
        <dbReference type="Proteomes" id="UP001321018"/>
    </source>
</evidence>
<dbReference type="RefSeq" id="WP_338004511.1">
    <property type="nucleotide sequence ID" value="NZ_JAOPKA010000010.1"/>
</dbReference>